<dbReference type="InterPro" id="IPR000551">
    <property type="entry name" value="MerR-type_HTH_dom"/>
</dbReference>
<dbReference type="PRINTS" id="PR00040">
    <property type="entry name" value="HTHMERR"/>
</dbReference>
<dbReference type="EMBL" id="CP104064">
    <property type="protein sequence ID" value="WAH37460.1"/>
    <property type="molecule type" value="Genomic_DNA"/>
</dbReference>
<evidence type="ECO:0000256" key="3">
    <source>
        <dbReference type="ARBA" id="ARBA00023125"/>
    </source>
</evidence>
<dbReference type="SUPFAM" id="SSF46955">
    <property type="entry name" value="Putative DNA-binding domain"/>
    <property type="match status" value="1"/>
</dbReference>
<evidence type="ECO:0000256" key="1">
    <source>
        <dbReference type="ARBA" id="ARBA00022491"/>
    </source>
</evidence>
<keyword evidence="7" id="KW-1185">Reference proteome</keyword>
<keyword evidence="1" id="KW-0678">Repressor</keyword>
<protein>
    <submittedName>
        <fullName evidence="6">MerR family transcriptional regulator</fullName>
    </submittedName>
</protein>
<proteinExistence type="predicted"/>
<dbReference type="RefSeq" id="WP_268044951.1">
    <property type="nucleotide sequence ID" value="NZ_CP104064.1"/>
</dbReference>
<dbReference type="PROSITE" id="PS50937">
    <property type="entry name" value="HTH_MERR_2"/>
    <property type="match status" value="1"/>
</dbReference>
<evidence type="ECO:0000313" key="6">
    <source>
        <dbReference type="EMBL" id="WAH37460.1"/>
    </source>
</evidence>
<gene>
    <name evidence="6" type="ORF">NZD86_02665</name>
</gene>
<dbReference type="Pfam" id="PF13411">
    <property type="entry name" value="MerR_1"/>
    <property type="match status" value="1"/>
</dbReference>
<dbReference type="InterPro" id="IPR047057">
    <property type="entry name" value="MerR_fam"/>
</dbReference>
<keyword evidence="2" id="KW-0805">Transcription regulation</keyword>
<reference evidence="6" key="1">
    <citation type="submission" date="2022-08" db="EMBL/GenBank/DDBJ databases">
        <title>Alicyclobacillus dauci DSM2870, complete genome.</title>
        <authorList>
            <person name="Wang Q."/>
            <person name="Cai R."/>
            <person name="Wang Z."/>
        </authorList>
    </citation>
    <scope>NUCLEOTIDE SEQUENCE</scope>
    <source>
        <strain evidence="6">DSM 28700</strain>
    </source>
</reference>
<dbReference type="PANTHER" id="PTHR30204">
    <property type="entry name" value="REDOX-CYCLING DRUG-SENSING TRANSCRIPTIONAL ACTIVATOR SOXR"/>
    <property type="match status" value="1"/>
</dbReference>
<dbReference type="CDD" id="cd01109">
    <property type="entry name" value="HTH_YyaN"/>
    <property type="match status" value="1"/>
</dbReference>
<dbReference type="InterPro" id="IPR009061">
    <property type="entry name" value="DNA-bd_dom_put_sf"/>
</dbReference>
<evidence type="ECO:0000256" key="2">
    <source>
        <dbReference type="ARBA" id="ARBA00023015"/>
    </source>
</evidence>
<dbReference type="Gene3D" id="1.10.1660.10">
    <property type="match status" value="1"/>
</dbReference>
<feature type="domain" description="HTH merR-type" evidence="5">
    <location>
        <begin position="1"/>
        <end position="69"/>
    </location>
</feature>
<organism evidence="6 7">
    <name type="scientific">Alicyclobacillus dauci</name>
    <dbReference type="NCBI Taxonomy" id="1475485"/>
    <lineage>
        <taxon>Bacteria</taxon>
        <taxon>Bacillati</taxon>
        <taxon>Bacillota</taxon>
        <taxon>Bacilli</taxon>
        <taxon>Bacillales</taxon>
        <taxon>Alicyclobacillaceae</taxon>
        <taxon>Alicyclobacillus</taxon>
    </lineage>
</organism>
<keyword evidence="3" id="KW-0238">DNA-binding</keyword>
<keyword evidence="4" id="KW-0804">Transcription</keyword>
<dbReference type="Proteomes" id="UP001164803">
    <property type="component" value="Chromosome"/>
</dbReference>
<name>A0ABY6Z611_9BACL</name>
<dbReference type="SMART" id="SM00422">
    <property type="entry name" value="HTH_MERR"/>
    <property type="match status" value="1"/>
</dbReference>
<dbReference type="PANTHER" id="PTHR30204:SF69">
    <property type="entry name" value="MERR-FAMILY TRANSCRIPTIONAL REGULATOR"/>
    <property type="match status" value="1"/>
</dbReference>
<sequence length="143" mass="16332">MNIQEVALRTGLSAHTIRFYEKSGVLPKVLRSDSGIRNFTEADVTFLEFISGLRKTGMSLPDIAEFTEDGCILERLQANSMPSSSVKRRVTILMNHRDKLLQQQREIEMVIDAVTQKLTYYESYLNRPDEDEDTSSRGSLSQR</sequence>
<evidence type="ECO:0000256" key="4">
    <source>
        <dbReference type="ARBA" id="ARBA00023163"/>
    </source>
</evidence>
<evidence type="ECO:0000259" key="5">
    <source>
        <dbReference type="PROSITE" id="PS50937"/>
    </source>
</evidence>
<accession>A0ABY6Z611</accession>
<evidence type="ECO:0000313" key="7">
    <source>
        <dbReference type="Proteomes" id="UP001164803"/>
    </source>
</evidence>